<comment type="similarity">
    <text evidence="1">Belongs to the glycosyl hydrolase 16 family.</text>
</comment>
<feature type="domain" description="GH16" evidence="3">
    <location>
        <begin position="50"/>
        <end position="296"/>
    </location>
</feature>
<dbReference type="RefSeq" id="WP_151139651.1">
    <property type="nucleotide sequence ID" value="NZ_VZUS01000004.1"/>
</dbReference>
<name>A0A643JZY0_9EURY</name>
<dbReference type="AlphaFoldDB" id="A0A643JZY0"/>
<gene>
    <name evidence="4" type="ORF">Hfx1149_15630</name>
</gene>
<feature type="region of interest" description="Disordered" evidence="2">
    <location>
        <begin position="408"/>
        <end position="473"/>
    </location>
</feature>
<dbReference type="PANTHER" id="PTHR10963:SF55">
    <property type="entry name" value="GLYCOSIDE HYDROLASE FAMILY 16 PROTEIN"/>
    <property type="match status" value="1"/>
</dbReference>
<dbReference type="EMBL" id="VZUS01000004">
    <property type="protein sequence ID" value="KAB1185480.1"/>
    <property type="molecule type" value="Genomic_DNA"/>
</dbReference>
<proteinExistence type="inferred from homology"/>
<feature type="region of interest" description="Disordered" evidence="2">
    <location>
        <begin position="1"/>
        <end position="21"/>
    </location>
</feature>
<feature type="region of interest" description="Disordered" evidence="2">
    <location>
        <begin position="497"/>
        <end position="521"/>
    </location>
</feature>
<evidence type="ECO:0000256" key="1">
    <source>
        <dbReference type="ARBA" id="ARBA00006865"/>
    </source>
</evidence>
<dbReference type="SUPFAM" id="SSF49899">
    <property type="entry name" value="Concanavalin A-like lectins/glucanases"/>
    <property type="match status" value="1"/>
</dbReference>
<accession>A0A643JZY0</accession>
<dbReference type="Gene3D" id="2.60.120.200">
    <property type="match status" value="1"/>
</dbReference>
<feature type="compositionally biased region" description="Low complexity" evidence="2">
    <location>
        <begin position="299"/>
        <end position="316"/>
    </location>
</feature>
<feature type="region of interest" description="Disordered" evidence="2">
    <location>
        <begin position="339"/>
        <end position="370"/>
    </location>
</feature>
<comment type="caution">
    <text evidence="4">The sequence shown here is derived from an EMBL/GenBank/DDBJ whole genome shotgun (WGS) entry which is preliminary data.</text>
</comment>
<organism evidence="4">
    <name type="scientific">Haloferax sp. CBA1149</name>
    <dbReference type="NCBI Taxonomy" id="2650753"/>
    <lineage>
        <taxon>Archaea</taxon>
        <taxon>Methanobacteriati</taxon>
        <taxon>Methanobacteriota</taxon>
        <taxon>Stenosarchaea group</taxon>
        <taxon>Halobacteria</taxon>
        <taxon>Halobacteriales</taxon>
        <taxon>Haloferacaceae</taxon>
        <taxon>Haloferax</taxon>
    </lineage>
</organism>
<dbReference type="PROSITE" id="PS51318">
    <property type="entry name" value="TAT"/>
    <property type="match status" value="1"/>
</dbReference>
<sequence>MRDDDRPNVPDEETNGSSLQLGRRRLLKMSGVGAMTVLGAGSFGVGSAVVDEGGPQNQADWNLALEDNFDSGTLDSNNWGIGFGWGRETNGSPERIVDENVEIRNNQLHLTGTHDGNDIKAGGVHSRGKQYFGPGSYWEAKIKMPDRVGFLPAFWAKPNDESWPPEIDFVELFQTGDSYGDTHVSHHHIHYSSSGVKGDSSTHEDEPASYDVGEDLSQDFHIYGCQWMEDRVVHYVDGIKVAETTDPTIMTSLNNGAPFYMMLNIHIDRIGTTDRSESWGESMVVDWVRVWEYAPGSGTTDSTQTTTDSTSTTSSTDTEHYIWVRSADGSEATYEFHTTGGEIRIDPNEQSSGESDEWISADGTSAGGSVSGGSLNGDGFYFFGEVNDLAYTGPFEVYIDDQPVDADSLVTGTQTNDTSSGSTSDSTTDTTTDSTTSTDSTSDSTSSTSDSTSSTSDSTSTDSTSDTSGSTTSTEHYVWVRSGDGSEVTYAFEVSGGDISIDPNEQSSGESDEWISADGTIAGGTVSGGSLNGDGFWFRGEIIDLQYTGPLQVYVDDSAVDPQNLVDAGRTGPVNPDNEPEPLPNVITIDGSTSTSPTAYSVSVSDAIQSTDSLESTDSIDGATATGEVDGDQDQYRFSGTVESLTADANLDVTINGTDVNLLVVERSPDSSGTVNYIIETDAELLAAEVGSANVNTADDYQNGKAFGSVSSGADAYWVIGGSVVDVSTFGGSVVTTYDGTETDFTN</sequence>
<dbReference type="PANTHER" id="PTHR10963">
    <property type="entry name" value="GLYCOSYL HYDROLASE-RELATED"/>
    <property type="match status" value="1"/>
</dbReference>
<dbReference type="InterPro" id="IPR006311">
    <property type="entry name" value="TAT_signal"/>
</dbReference>
<evidence type="ECO:0000313" key="4">
    <source>
        <dbReference type="EMBL" id="KAB1185480.1"/>
    </source>
</evidence>
<dbReference type="GO" id="GO:0005975">
    <property type="term" value="P:carbohydrate metabolic process"/>
    <property type="evidence" value="ECO:0007669"/>
    <property type="project" value="InterPro"/>
</dbReference>
<dbReference type="CDD" id="cd08023">
    <property type="entry name" value="GH16_laminarinase_like"/>
    <property type="match status" value="1"/>
</dbReference>
<dbReference type="Pfam" id="PF00722">
    <property type="entry name" value="Glyco_hydro_16"/>
    <property type="match status" value="1"/>
</dbReference>
<protein>
    <submittedName>
        <fullName evidence="4">Family 16 glycosylhydrolase</fullName>
    </submittedName>
</protein>
<feature type="compositionally biased region" description="Low complexity" evidence="2">
    <location>
        <begin position="417"/>
        <end position="473"/>
    </location>
</feature>
<dbReference type="InterPro" id="IPR013320">
    <property type="entry name" value="ConA-like_dom_sf"/>
</dbReference>
<evidence type="ECO:0000259" key="3">
    <source>
        <dbReference type="PROSITE" id="PS51762"/>
    </source>
</evidence>
<dbReference type="GO" id="GO:0004553">
    <property type="term" value="F:hydrolase activity, hydrolyzing O-glycosyl compounds"/>
    <property type="evidence" value="ECO:0007669"/>
    <property type="project" value="InterPro"/>
</dbReference>
<dbReference type="InterPro" id="IPR050546">
    <property type="entry name" value="Glycosyl_Hydrlase_16"/>
</dbReference>
<keyword evidence="4" id="KW-0378">Hydrolase</keyword>
<reference evidence="4" key="1">
    <citation type="submission" date="2019-09" db="EMBL/GenBank/DDBJ databases">
        <title>Genomic analysis of Haloferax sp. CBA1149.</title>
        <authorList>
            <person name="Roh S.W."/>
        </authorList>
    </citation>
    <scope>NUCLEOTIDE SEQUENCE</scope>
    <source>
        <strain evidence="4">CBA1149</strain>
    </source>
</reference>
<feature type="region of interest" description="Disordered" evidence="2">
    <location>
        <begin position="296"/>
        <end position="317"/>
    </location>
</feature>
<evidence type="ECO:0000256" key="2">
    <source>
        <dbReference type="SAM" id="MobiDB-lite"/>
    </source>
</evidence>
<dbReference type="PROSITE" id="PS51762">
    <property type="entry name" value="GH16_2"/>
    <property type="match status" value="1"/>
</dbReference>
<dbReference type="InterPro" id="IPR000757">
    <property type="entry name" value="Beta-glucanase-like"/>
</dbReference>